<dbReference type="GO" id="GO:0046872">
    <property type="term" value="F:metal ion binding"/>
    <property type="evidence" value="ECO:0007669"/>
    <property type="project" value="UniProtKB-KW"/>
</dbReference>
<feature type="chain" id="PRO_5032419574" description="5'-nucleotidase" evidence="6">
    <location>
        <begin position="39"/>
        <end position="313"/>
    </location>
</feature>
<keyword evidence="5" id="KW-0378">Hydrolase</keyword>
<dbReference type="InterPro" id="IPR036523">
    <property type="entry name" value="SurE-like_sf"/>
</dbReference>
<sequence length="313" mass="31718">MSHPTGTRRKRRRITTVASAAATTVLVLATAGGGSVLAAQSGGGEPLHILLSNDDGVGSLGIESMQDALEDAGHRVTVVAPSSDRSGSGGGITTEPFDVERIADDTWAVDATPATSVAVGLDAIVDEPVDLVVSGINDGASNAGETALVSGTVGATTSAISELLGGDAVPAVALSSWPPADDVEEHFALIGRYGVELVEELFEHRGNNPVLTEPLALNVNFPVGHARDAGETEVTTQGKGALLPGIGAAEFGYTLEDGTATIGAAPLDADQPRDSDITAGEGGAVTITPFDGDLTAPVQQRKQVENVLGELTR</sequence>
<comment type="caution">
    <text evidence="8">The sequence shown here is derived from an EMBL/GenBank/DDBJ whole genome shotgun (WGS) entry which is preliminary data.</text>
</comment>
<evidence type="ECO:0000259" key="7">
    <source>
        <dbReference type="Pfam" id="PF01975"/>
    </source>
</evidence>
<evidence type="ECO:0000256" key="5">
    <source>
        <dbReference type="ARBA" id="ARBA00022801"/>
    </source>
</evidence>
<keyword evidence="4" id="KW-0479">Metal-binding</keyword>
<name>A0A838ABF1_9PSEU</name>
<evidence type="ECO:0000256" key="2">
    <source>
        <dbReference type="ARBA" id="ARBA00011062"/>
    </source>
</evidence>
<dbReference type="EC" id="3.1.3.5" evidence="3"/>
<evidence type="ECO:0000256" key="4">
    <source>
        <dbReference type="ARBA" id="ARBA00022723"/>
    </source>
</evidence>
<organism evidence="8 9">
    <name type="scientific">Haloechinothrix aidingensis</name>
    <dbReference type="NCBI Taxonomy" id="2752311"/>
    <lineage>
        <taxon>Bacteria</taxon>
        <taxon>Bacillati</taxon>
        <taxon>Actinomycetota</taxon>
        <taxon>Actinomycetes</taxon>
        <taxon>Pseudonocardiales</taxon>
        <taxon>Pseudonocardiaceae</taxon>
        <taxon>Haloechinothrix</taxon>
    </lineage>
</organism>
<reference evidence="8 9" key="1">
    <citation type="submission" date="2020-07" db="EMBL/GenBank/DDBJ databases">
        <title>Genome of Haloechinothrix sp.</title>
        <authorList>
            <person name="Tang S.-K."/>
            <person name="Yang L."/>
            <person name="Zhu W.-Y."/>
        </authorList>
    </citation>
    <scope>NUCLEOTIDE SEQUENCE [LARGE SCALE GENOMIC DNA]</scope>
    <source>
        <strain evidence="8 9">YIM 98757</strain>
    </source>
</reference>
<evidence type="ECO:0000256" key="3">
    <source>
        <dbReference type="ARBA" id="ARBA00012643"/>
    </source>
</evidence>
<keyword evidence="6" id="KW-0732">Signal</keyword>
<comment type="similarity">
    <text evidence="2">Belongs to the SurE nucleotidase family.</text>
</comment>
<dbReference type="Pfam" id="PF01975">
    <property type="entry name" value="SurE"/>
    <property type="match status" value="1"/>
</dbReference>
<dbReference type="Gene3D" id="3.40.1210.10">
    <property type="entry name" value="Survival protein SurE-like phosphatase/nucleotidase"/>
    <property type="match status" value="1"/>
</dbReference>
<feature type="signal peptide" evidence="6">
    <location>
        <begin position="1"/>
        <end position="38"/>
    </location>
</feature>
<dbReference type="PANTHER" id="PTHR30457">
    <property type="entry name" value="5'-NUCLEOTIDASE SURE"/>
    <property type="match status" value="1"/>
</dbReference>
<dbReference type="AlphaFoldDB" id="A0A838ABF1"/>
<dbReference type="RefSeq" id="WP_180893377.1">
    <property type="nucleotide sequence ID" value="NZ_JACCKD010000004.1"/>
</dbReference>
<dbReference type="InterPro" id="IPR002828">
    <property type="entry name" value="SurE-like_Pase/nucleotidase"/>
</dbReference>
<feature type="domain" description="Survival protein SurE-like phosphatase/nucleotidase" evidence="7">
    <location>
        <begin position="49"/>
        <end position="239"/>
    </location>
</feature>
<evidence type="ECO:0000256" key="1">
    <source>
        <dbReference type="ARBA" id="ARBA00000815"/>
    </source>
</evidence>
<dbReference type="PANTHER" id="PTHR30457:SF0">
    <property type="entry name" value="PHOSPHATASE, PUTATIVE (AFU_ORTHOLOGUE AFUA_4G01070)-RELATED"/>
    <property type="match status" value="1"/>
</dbReference>
<accession>A0A838ABF1</accession>
<dbReference type="InterPro" id="IPR030048">
    <property type="entry name" value="SurE"/>
</dbReference>
<protein>
    <recommendedName>
        <fullName evidence="3">5'-nucleotidase</fullName>
        <ecNumber evidence="3">3.1.3.5</ecNumber>
    </recommendedName>
</protein>
<dbReference type="GO" id="GO:0008253">
    <property type="term" value="F:5'-nucleotidase activity"/>
    <property type="evidence" value="ECO:0007669"/>
    <property type="project" value="UniProtKB-EC"/>
</dbReference>
<evidence type="ECO:0000313" key="8">
    <source>
        <dbReference type="EMBL" id="MBA0126564.1"/>
    </source>
</evidence>
<dbReference type="SUPFAM" id="SSF64167">
    <property type="entry name" value="SurE-like"/>
    <property type="match status" value="1"/>
</dbReference>
<dbReference type="Proteomes" id="UP000582974">
    <property type="component" value="Unassembled WGS sequence"/>
</dbReference>
<proteinExistence type="inferred from homology"/>
<comment type="catalytic activity">
    <reaction evidence="1">
        <text>a ribonucleoside 5'-phosphate + H2O = a ribonucleoside + phosphate</text>
        <dbReference type="Rhea" id="RHEA:12484"/>
        <dbReference type="ChEBI" id="CHEBI:15377"/>
        <dbReference type="ChEBI" id="CHEBI:18254"/>
        <dbReference type="ChEBI" id="CHEBI:43474"/>
        <dbReference type="ChEBI" id="CHEBI:58043"/>
        <dbReference type="EC" id="3.1.3.5"/>
    </reaction>
</comment>
<keyword evidence="9" id="KW-1185">Reference proteome</keyword>
<dbReference type="EMBL" id="JACCKD010000004">
    <property type="protein sequence ID" value="MBA0126564.1"/>
    <property type="molecule type" value="Genomic_DNA"/>
</dbReference>
<gene>
    <name evidence="8" type="ORF">H0B56_13515</name>
</gene>
<evidence type="ECO:0000256" key="6">
    <source>
        <dbReference type="SAM" id="SignalP"/>
    </source>
</evidence>
<evidence type="ECO:0000313" key="9">
    <source>
        <dbReference type="Proteomes" id="UP000582974"/>
    </source>
</evidence>